<comment type="pathway">
    <text evidence="1">Purine metabolism; purine nucleoside salvage.</text>
</comment>
<reference evidence="12 13" key="1">
    <citation type="submission" date="2024-01" db="EMBL/GenBank/DDBJ databases">
        <title>The genome of the rayed Mediterranean limpet Patella caerulea (Linnaeus, 1758).</title>
        <authorList>
            <person name="Anh-Thu Weber A."/>
            <person name="Halstead-Nussloch G."/>
        </authorList>
    </citation>
    <scope>NUCLEOTIDE SEQUENCE [LARGE SCALE GENOMIC DNA]</scope>
    <source>
        <strain evidence="12">AATW-2023a</strain>
        <tissue evidence="12">Whole specimen</tissue>
    </source>
</reference>
<dbReference type="Gene3D" id="3.40.50.1580">
    <property type="entry name" value="Nucleoside phosphorylase domain"/>
    <property type="match status" value="1"/>
</dbReference>
<comment type="catalytic activity">
    <reaction evidence="7">
        <text>2'-deoxyguanosine + phosphate = 2-deoxy-alpha-D-ribose 1-phosphate + guanine</text>
        <dbReference type="Rhea" id="RHEA:27738"/>
        <dbReference type="ChEBI" id="CHEBI:16235"/>
        <dbReference type="ChEBI" id="CHEBI:17172"/>
        <dbReference type="ChEBI" id="CHEBI:43474"/>
        <dbReference type="ChEBI" id="CHEBI:57259"/>
        <dbReference type="EC" id="2.4.2.1"/>
    </reaction>
</comment>
<evidence type="ECO:0000259" key="11">
    <source>
        <dbReference type="Pfam" id="PF01048"/>
    </source>
</evidence>
<dbReference type="InterPro" id="IPR011268">
    <property type="entry name" value="Purine_phosphorylase"/>
</dbReference>
<dbReference type="GO" id="GO:0009116">
    <property type="term" value="P:nucleoside metabolic process"/>
    <property type="evidence" value="ECO:0007669"/>
    <property type="project" value="InterPro"/>
</dbReference>
<comment type="similarity">
    <text evidence="2">Belongs to the PNP/MTAP phosphorylase family.</text>
</comment>
<feature type="domain" description="Nucleoside phosphorylase" evidence="11">
    <location>
        <begin position="9"/>
        <end position="133"/>
    </location>
</feature>
<comment type="catalytic activity">
    <reaction evidence="6">
        <text>inosine + phosphate = alpha-D-ribose 1-phosphate + hypoxanthine</text>
        <dbReference type="Rhea" id="RHEA:27646"/>
        <dbReference type="ChEBI" id="CHEBI:17368"/>
        <dbReference type="ChEBI" id="CHEBI:17596"/>
        <dbReference type="ChEBI" id="CHEBI:43474"/>
        <dbReference type="ChEBI" id="CHEBI:57720"/>
        <dbReference type="EC" id="2.4.2.1"/>
    </reaction>
</comment>
<dbReference type="GO" id="GO:0004731">
    <property type="term" value="F:purine-nucleoside phosphorylase activity"/>
    <property type="evidence" value="ECO:0007669"/>
    <property type="project" value="UniProtKB-EC"/>
</dbReference>
<dbReference type="InterPro" id="IPR000845">
    <property type="entry name" value="Nucleoside_phosphorylase_d"/>
</dbReference>
<dbReference type="Pfam" id="PF01048">
    <property type="entry name" value="PNP_UDP_1"/>
    <property type="match status" value="1"/>
</dbReference>
<keyword evidence="4" id="KW-0328">Glycosyltransferase</keyword>
<evidence type="ECO:0000256" key="4">
    <source>
        <dbReference type="ARBA" id="ARBA00022676"/>
    </source>
</evidence>
<accession>A0AAN8PEX4</accession>
<dbReference type="PANTHER" id="PTHR11904">
    <property type="entry name" value="METHYLTHIOADENOSINE/PURINE NUCLEOSIDE PHOSPHORYLASE"/>
    <property type="match status" value="1"/>
</dbReference>
<comment type="caution">
    <text evidence="12">The sequence shown here is derived from an EMBL/GenBank/DDBJ whole genome shotgun (WGS) entry which is preliminary data.</text>
</comment>
<dbReference type="GO" id="GO:0005737">
    <property type="term" value="C:cytoplasm"/>
    <property type="evidence" value="ECO:0007669"/>
    <property type="project" value="TreeGrafter"/>
</dbReference>
<comment type="catalytic activity">
    <reaction evidence="8">
        <text>2'-deoxyinosine + phosphate = 2-deoxy-alpha-D-ribose 1-phosphate + hypoxanthine</text>
        <dbReference type="Rhea" id="RHEA:27750"/>
        <dbReference type="ChEBI" id="CHEBI:17368"/>
        <dbReference type="ChEBI" id="CHEBI:28997"/>
        <dbReference type="ChEBI" id="CHEBI:43474"/>
        <dbReference type="ChEBI" id="CHEBI:57259"/>
        <dbReference type="EC" id="2.4.2.1"/>
    </reaction>
</comment>
<evidence type="ECO:0000256" key="3">
    <source>
        <dbReference type="ARBA" id="ARBA00011886"/>
    </source>
</evidence>
<evidence type="ECO:0000256" key="9">
    <source>
        <dbReference type="ARBA" id="ARBA00023970"/>
    </source>
</evidence>
<comment type="catalytic activity">
    <reaction evidence="9">
        <text>guanosine + phosphate = alpha-D-ribose 1-phosphate + guanine</text>
        <dbReference type="Rhea" id="RHEA:13233"/>
        <dbReference type="ChEBI" id="CHEBI:16235"/>
        <dbReference type="ChEBI" id="CHEBI:16750"/>
        <dbReference type="ChEBI" id="CHEBI:43474"/>
        <dbReference type="ChEBI" id="CHEBI:57720"/>
        <dbReference type="EC" id="2.4.2.1"/>
    </reaction>
</comment>
<evidence type="ECO:0000256" key="8">
    <source>
        <dbReference type="ARBA" id="ARBA00023950"/>
    </source>
</evidence>
<protein>
    <recommendedName>
        <fullName evidence="3">purine-nucleoside phosphorylase</fullName>
        <ecNumber evidence="3">2.4.2.1</ecNumber>
    </recommendedName>
    <alternativeName>
        <fullName evidence="10">Inosine-guanosine phosphorylase</fullName>
    </alternativeName>
</protein>
<gene>
    <name evidence="12" type="ORF">SNE40_017894</name>
</gene>
<organism evidence="12 13">
    <name type="scientific">Patella caerulea</name>
    <name type="common">Rayed Mediterranean limpet</name>
    <dbReference type="NCBI Taxonomy" id="87958"/>
    <lineage>
        <taxon>Eukaryota</taxon>
        <taxon>Metazoa</taxon>
        <taxon>Spiralia</taxon>
        <taxon>Lophotrochozoa</taxon>
        <taxon>Mollusca</taxon>
        <taxon>Gastropoda</taxon>
        <taxon>Patellogastropoda</taxon>
        <taxon>Patelloidea</taxon>
        <taxon>Patellidae</taxon>
        <taxon>Patella</taxon>
    </lineage>
</organism>
<evidence type="ECO:0000313" key="13">
    <source>
        <dbReference type="Proteomes" id="UP001347796"/>
    </source>
</evidence>
<evidence type="ECO:0000313" key="12">
    <source>
        <dbReference type="EMBL" id="KAK6174659.1"/>
    </source>
</evidence>
<name>A0AAN8PEX4_PATCE</name>
<dbReference type="Proteomes" id="UP001347796">
    <property type="component" value="Unassembled WGS sequence"/>
</dbReference>
<evidence type="ECO:0000256" key="1">
    <source>
        <dbReference type="ARBA" id="ARBA00005058"/>
    </source>
</evidence>
<evidence type="ECO:0000256" key="5">
    <source>
        <dbReference type="ARBA" id="ARBA00022679"/>
    </source>
</evidence>
<dbReference type="EMBL" id="JAZGQO010000011">
    <property type="protein sequence ID" value="KAK6174659.1"/>
    <property type="molecule type" value="Genomic_DNA"/>
</dbReference>
<evidence type="ECO:0000256" key="6">
    <source>
        <dbReference type="ARBA" id="ARBA00023918"/>
    </source>
</evidence>
<dbReference type="EC" id="2.4.2.1" evidence="3"/>
<keyword evidence="13" id="KW-1185">Reference proteome</keyword>
<dbReference type="PANTHER" id="PTHR11904:SF9">
    <property type="entry name" value="PURINE NUCLEOSIDE PHOSPHORYLASE-RELATED"/>
    <property type="match status" value="1"/>
</dbReference>
<proteinExistence type="inferred from homology"/>
<sequence>MNFMSLNRFGPRFPAMSNCYDLKYRQLARSIFEELNYQDFMREGVYSMMVGPAFETVTECKLLSILGVDATGMSTVPEVLVARHCGLKVFGMSLITNECVMEYDSEKFANHEEVLESGKKRSEDVKNFFSIFIEKIEV</sequence>
<dbReference type="InterPro" id="IPR035994">
    <property type="entry name" value="Nucleoside_phosphorylase_sf"/>
</dbReference>
<dbReference type="SUPFAM" id="SSF53167">
    <property type="entry name" value="Purine and uridine phosphorylases"/>
    <property type="match status" value="1"/>
</dbReference>
<dbReference type="AlphaFoldDB" id="A0AAN8PEX4"/>
<keyword evidence="5" id="KW-0808">Transferase</keyword>
<evidence type="ECO:0000256" key="7">
    <source>
        <dbReference type="ARBA" id="ARBA00023929"/>
    </source>
</evidence>
<evidence type="ECO:0000256" key="2">
    <source>
        <dbReference type="ARBA" id="ARBA00006751"/>
    </source>
</evidence>
<evidence type="ECO:0000256" key="10">
    <source>
        <dbReference type="ARBA" id="ARBA00031036"/>
    </source>
</evidence>
<dbReference type="CDD" id="cd09009">
    <property type="entry name" value="PNP-EcPNPII_like"/>
    <property type="match status" value="1"/>
</dbReference>